<accession>A0ABP7TTT2</accession>
<keyword evidence="4 7" id="KW-0812">Transmembrane</keyword>
<comment type="caution">
    <text evidence="8">The sequence shown here is derived from an EMBL/GenBank/DDBJ whole genome shotgun (WGS) entry which is preliminary data.</text>
</comment>
<dbReference type="PANTHER" id="PTHR33452">
    <property type="entry name" value="OXIDOREDUCTASE CATD-RELATED"/>
    <property type="match status" value="1"/>
</dbReference>
<keyword evidence="3" id="KW-1003">Cell membrane</keyword>
<evidence type="ECO:0000313" key="9">
    <source>
        <dbReference type="Proteomes" id="UP001501469"/>
    </source>
</evidence>
<protein>
    <recommendedName>
        <fullName evidence="10">DoxX family protein</fullName>
    </recommendedName>
</protein>
<dbReference type="Pfam" id="PF13564">
    <property type="entry name" value="DoxX_2"/>
    <property type="match status" value="1"/>
</dbReference>
<evidence type="ECO:0000256" key="7">
    <source>
        <dbReference type="SAM" id="Phobius"/>
    </source>
</evidence>
<evidence type="ECO:0000256" key="3">
    <source>
        <dbReference type="ARBA" id="ARBA00022475"/>
    </source>
</evidence>
<evidence type="ECO:0000256" key="6">
    <source>
        <dbReference type="ARBA" id="ARBA00023136"/>
    </source>
</evidence>
<gene>
    <name evidence="8" type="ORF">GCM10022409_13940</name>
</gene>
<evidence type="ECO:0008006" key="10">
    <source>
        <dbReference type="Google" id="ProtNLM"/>
    </source>
</evidence>
<dbReference type="InterPro" id="IPR051907">
    <property type="entry name" value="DoxX-like_oxidoreductase"/>
</dbReference>
<dbReference type="InterPro" id="IPR032808">
    <property type="entry name" value="DoxX"/>
</dbReference>
<reference evidence="9" key="1">
    <citation type="journal article" date="2019" name="Int. J. Syst. Evol. Microbiol.">
        <title>The Global Catalogue of Microorganisms (GCM) 10K type strain sequencing project: providing services to taxonomists for standard genome sequencing and annotation.</title>
        <authorList>
            <consortium name="The Broad Institute Genomics Platform"/>
            <consortium name="The Broad Institute Genome Sequencing Center for Infectious Disease"/>
            <person name="Wu L."/>
            <person name="Ma J."/>
        </authorList>
    </citation>
    <scope>NUCLEOTIDE SEQUENCE [LARGE SCALE GENOMIC DNA]</scope>
    <source>
        <strain evidence="9">JCM 17225</strain>
    </source>
</reference>
<keyword evidence="6 7" id="KW-0472">Membrane</keyword>
<dbReference type="Proteomes" id="UP001501469">
    <property type="component" value="Unassembled WGS sequence"/>
</dbReference>
<evidence type="ECO:0000256" key="4">
    <source>
        <dbReference type="ARBA" id="ARBA00022692"/>
    </source>
</evidence>
<dbReference type="PANTHER" id="PTHR33452:SF1">
    <property type="entry name" value="INNER MEMBRANE PROTEIN YPHA-RELATED"/>
    <property type="match status" value="1"/>
</dbReference>
<name>A0ABP7TTT2_9BACT</name>
<evidence type="ECO:0000256" key="1">
    <source>
        <dbReference type="ARBA" id="ARBA00004651"/>
    </source>
</evidence>
<feature type="transmembrane region" description="Helical" evidence="7">
    <location>
        <begin position="95"/>
        <end position="114"/>
    </location>
</feature>
<dbReference type="RefSeq" id="WP_345052086.1">
    <property type="nucleotide sequence ID" value="NZ_BAABDK010000011.1"/>
</dbReference>
<feature type="transmembrane region" description="Helical" evidence="7">
    <location>
        <begin position="46"/>
        <end position="64"/>
    </location>
</feature>
<proteinExistence type="inferred from homology"/>
<comment type="subcellular location">
    <subcellularLocation>
        <location evidence="1">Cell membrane</location>
        <topology evidence="1">Multi-pass membrane protein</topology>
    </subcellularLocation>
</comment>
<evidence type="ECO:0000256" key="5">
    <source>
        <dbReference type="ARBA" id="ARBA00022989"/>
    </source>
</evidence>
<dbReference type="EMBL" id="BAABDK010000011">
    <property type="protein sequence ID" value="GAA4030918.1"/>
    <property type="molecule type" value="Genomic_DNA"/>
</dbReference>
<keyword evidence="5 7" id="KW-1133">Transmembrane helix</keyword>
<evidence type="ECO:0000256" key="2">
    <source>
        <dbReference type="ARBA" id="ARBA00006679"/>
    </source>
</evidence>
<organism evidence="8 9">
    <name type="scientific">Hymenobacter glaciei</name>
    <dbReference type="NCBI Taxonomy" id="877209"/>
    <lineage>
        <taxon>Bacteria</taxon>
        <taxon>Pseudomonadati</taxon>
        <taxon>Bacteroidota</taxon>
        <taxon>Cytophagia</taxon>
        <taxon>Cytophagales</taxon>
        <taxon>Hymenobacteraceae</taxon>
        <taxon>Hymenobacter</taxon>
    </lineage>
</organism>
<evidence type="ECO:0000313" key="8">
    <source>
        <dbReference type="EMBL" id="GAA4030918.1"/>
    </source>
</evidence>
<keyword evidence="9" id="KW-1185">Reference proteome</keyword>
<feature type="transmembrane region" description="Helical" evidence="7">
    <location>
        <begin position="7"/>
        <end position="26"/>
    </location>
</feature>
<feature type="transmembrane region" description="Helical" evidence="7">
    <location>
        <begin position="71"/>
        <end position="89"/>
    </location>
</feature>
<comment type="similarity">
    <text evidence="2">Belongs to the DoxX family.</text>
</comment>
<sequence length="123" mass="12925">MSPSVRNIIAWILQALLAAFFIYGGSKKLLNLDGTMTMFGQLGLPGWFGGFIGVAELLGGIGLLIPRTVRLAAIGLIIIMLGAVFMHATKIPGGLANGVPAIVSLVLLVVVLVLRSRTEVRSV</sequence>